<dbReference type="Proteomes" id="UP001589896">
    <property type="component" value="Unassembled WGS sequence"/>
</dbReference>
<sequence length="132" mass="14592">MRPGLRRLFLRAVSTDNEAQFADGVWETRCLHCRTRLQVAADGEPRGSASLEHVIPRAWFSKRSARPLIERVGGDPDDARNLAVACTRCNHDKGKGPDARGPLDARAREVVEALLATRLARWREPSGPDGGR</sequence>
<name>A0ABV6RJY2_9GAMM</name>
<dbReference type="EMBL" id="JBHLTG010000001">
    <property type="protein sequence ID" value="MFC0677301.1"/>
    <property type="molecule type" value="Genomic_DNA"/>
</dbReference>
<keyword evidence="1" id="KW-0378">Hydrolase</keyword>
<evidence type="ECO:0000313" key="2">
    <source>
        <dbReference type="Proteomes" id="UP001589896"/>
    </source>
</evidence>
<comment type="caution">
    <text evidence="1">The sequence shown here is derived from an EMBL/GenBank/DDBJ whole genome shotgun (WGS) entry which is preliminary data.</text>
</comment>
<evidence type="ECO:0000313" key="1">
    <source>
        <dbReference type="EMBL" id="MFC0677301.1"/>
    </source>
</evidence>
<dbReference type="GO" id="GO:0004519">
    <property type="term" value="F:endonuclease activity"/>
    <property type="evidence" value="ECO:0007669"/>
    <property type="project" value="UniProtKB-KW"/>
</dbReference>
<dbReference type="RefSeq" id="WP_386667391.1">
    <property type="nucleotide sequence ID" value="NZ_JBHLTG010000001.1"/>
</dbReference>
<organism evidence="1 2">
    <name type="scientific">Lysobacter korlensis</name>
    <dbReference type="NCBI Taxonomy" id="553636"/>
    <lineage>
        <taxon>Bacteria</taxon>
        <taxon>Pseudomonadati</taxon>
        <taxon>Pseudomonadota</taxon>
        <taxon>Gammaproteobacteria</taxon>
        <taxon>Lysobacterales</taxon>
        <taxon>Lysobacteraceae</taxon>
        <taxon>Lysobacter</taxon>
    </lineage>
</organism>
<reference evidence="1 2" key="1">
    <citation type="submission" date="2024-09" db="EMBL/GenBank/DDBJ databases">
        <authorList>
            <person name="Sun Q."/>
            <person name="Mori K."/>
        </authorList>
    </citation>
    <scope>NUCLEOTIDE SEQUENCE [LARGE SCALE GENOMIC DNA]</scope>
    <source>
        <strain evidence="1 2">KCTC 23076</strain>
    </source>
</reference>
<protein>
    <submittedName>
        <fullName evidence="1">HNH endonuclease</fullName>
    </submittedName>
</protein>
<proteinExistence type="predicted"/>
<dbReference type="Gene3D" id="1.10.30.50">
    <property type="match status" value="1"/>
</dbReference>
<accession>A0ABV6RJY2</accession>
<keyword evidence="1" id="KW-0540">Nuclease</keyword>
<gene>
    <name evidence="1" type="ORF">ACFFGH_05470</name>
</gene>
<keyword evidence="2" id="KW-1185">Reference proteome</keyword>
<keyword evidence="1" id="KW-0255">Endonuclease</keyword>